<gene>
    <name evidence="2" type="ORF">CJ030_MR8G014238</name>
</gene>
<dbReference type="EMBL" id="RXIC02000026">
    <property type="protein sequence ID" value="KAB1204311.1"/>
    <property type="molecule type" value="Genomic_DNA"/>
</dbReference>
<accession>A0A6A1UVL1</accession>
<evidence type="ECO:0000256" key="1">
    <source>
        <dbReference type="SAM" id="SignalP"/>
    </source>
</evidence>
<keyword evidence="3" id="KW-1185">Reference proteome</keyword>
<feature type="chain" id="PRO_5025437391" evidence="1">
    <location>
        <begin position="25"/>
        <end position="106"/>
    </location>
</feature>
<sequence length="106" mass="12107">MRPYYITLLCLLTTVLYLFSPTISKSSSSSSLVPTRKLMSWSMADDKKLKYYTTQVAEEMKGSNVQDGLMAVKGRRREDNLDELVYHIDYHGVTTHPTPTPKHPKP</sequence>
<reference evidence="2 3" key="1">
    <citation type="journal article" date="2019" name="Plant Biotechnol. J.">
        <title>The red bayberry genome and genetic basis of sex determination.</title>
        <authorList>
            <person name="Jia H.M."/>
            <person name="Jia H.J."/>
            <person name="Cai Q.L."/>
            <person name="Wang Y."/>
            <person name="Zhao H.B."/>
            <person name="Yang W.F."/>
            <person name="Wang G.Y."/>
            <person name="Li Y.H."/>
            <person name="Zhan D.L."/>
            <person name="Shen Y.T."/>
            <person name="Niu Q.F."/>
            <person name="Chang L."/>
            <person name="Qiu J."/>
            <person name="Zhao L."/>
            <person name="Xie H.B."/>
            <person name="Fu W.Y."/>
            <person name="Jin J."/>
            <person name="Li X.W."/>
            <person name="Jiao Y."/>
            <person name="Zhou C.C."/>
            <person name="Tu T."/>
            <person name="Chai C.Y."/>
            <person name="Gao J.L."/>
            <person name="Fan L.J."/>
            <person name="van de Weg E."/>
            <person name="Wang J.Y."/>
            <person name="Gao Z.S."/>
        </authorList>
    </citation>
    <scope>NUCLEOTIDE SEQUENCE [LARGE SCALE GENOMIC DNA]</scope>
    <source>
        <tissue evidence="2">Leaves</tissue>
    </source>
</reference>
<feature type="signal peptide" evidence="1">
    <location>
        <begin position="1"/>
        <end position="24"/>
    </location>
</feature>
<comment type="caution">
    <text evidence="2">The sequence shown here is derived from an EMBL/GenBank/DDBJ whole genome shotgun (WGS) entry which is preliminary data.</text>
</comment>
<dbReference type="AlphaFoldDB" id="A0A6A1UVL1"/>
<dbReference type="OrthoDB" id="1138362at2759"/>
<organism evidence="2 3">
    <name type="scientific">Morella rubra</name>
    <name type="common">Chinese bayberry</name>
    <dbReference type="NCBI Taxonomy" id="262757"/>
    <lineage>
        <taxon>Eukaryota</taxon>
        <taxon>Viridiplantae</taxon>
        <taxon>Streptophyta</taxon>
        <taxon>Embryophyta</taxon>
        <taxon>Tracheophyta</taxon>
        <taxon>Spermatophyta</taxon>
        <taxon>Magnoliopsida</taxon>
        <taxon>eudicotyledons</taxon>
        <taxon>Gunneridae</taxon>
        <taxon>Pentapetalae</taxon>
        <taxon>rosids</taxon>
        <taxon>fabids</taxon>
        <taxon>Fagales</taxon>
        <taxon>Myricaceae</taxon>
        <taxon>Morella</taxon>
    </lineage>
</organism>
<dbReference type="Proteomes" id="UP000516437">
    <property type="component" value="Chromosome 8"/>
</dbReference>
<name>A0A6A1UVL1_9ROSI</name>
<keyword evidence="1" id="KW-0732">Signal</keyword>
<protein>
    <submittedName>
        <fullName evidence="2">Uncharacterized protein</fullName>
    </submittedName>
</protein>
<evidence type="ECO:0000313" key="2">
    <source>
        <dbReference type="EMBL" id="KAB1204311.1"/>
    </source>
</evidence>
<proteinExistence type="predicted"/>
<evidence type="ECO:0000313" key="3">
    <source>
        <dbReference type="Proteomes" id="UP000516437"/>
    </source>
</evidence>